<dbReference type="GeneID" id="94691154"/>
<dbReference type="PANTHER" id="PTHR47017">
    <property type="entry name" value="ACYL-COA"/>
    <property type="match status" value="1"/>
</dbReference>
<protein>
    <submittedName>
        <fullName evidence="1">Uncharacterized protein</fullName>
    </submittedName>
</protein>
<accession>A0A1H3KC43</accession>
<gene>
    <name evidence="1" type="ORF">SAMN05421547_105101</name>
</gene>
<name>A0A1H3KC43_9BURK</name>
<dbReference type="SUPFAM" id="SSF55729">
    <property type="entry name" value="Acyl-CoA N-acyltransferases (Nat)"/>
    <property type="match status" value="1"/>
</dbReference>
<dbReference type="InterPro" id="IPR016181">
    <property type="entry name" value="Acyl_CoA_acyltransferase"/>
</dbReference>
<evidence type="ECO:0000313" key="1">
    <source>
        <dbReference type="EMBL" id="SDY49158.1"/>
    </source>
</evidence>
<dbReference type="InterPro" id="IPR007434">
    <property type="entry name" value="FemAB-like"/>
</dbReference>
<dbReference type="Proteomes" id="UP000183417">
    <property type="component" value="Unassembled WGS sequence"/>
</dbReference>
<sequence length="408" mass="45622">MAETAIITRVLDSVQQLDAQAWNALLASQAAPTPFMRHEYLSALESSGSAVPQTGWAARVVTLWQGGELVAACPVYAKAHSYGEYVFDFAWARAYAQHGLDYYPKGVLAVPFTPVPGSRLLARTPLLRAALVRAVREWAQAQQLSSLHLLFSDAEDLAACDADGWMQRSTVQFHWSNQNAGGAGHRDFDHFLSTLNQEKRKKIRQERRKVHEAGVRFRAVHGPDMSAQDWAFFYRCHERTYLEHGNAPYLQPAFFEAMAHQMPENWLMFVAERDSQPMACSLIALDAAAARLSAGSCDRDTPQIPHIPQGTAYGRYWGALERVDCLHFEACYYQPIAWCIERGIAHFEGGAQGEHKMARALLPVVTPSAHWIAHPSFADAISRFLDREGEGMAGYLQELQAHSPLRQD</sequence>
<dbReference type="EMBL" id="FNPE01000005">
    <property type="protein sequence ID" value="SDY49158.1"/>
    <property type="molecule type" value="Genomic_DNA"/>
</dbReference>
<dbReference type="PANTHER" id="PTHR47017:SF1">
    <property type="entry name" value="ACYL-COA"/>
    <property type="match status" value="1"/>
</dbReference>
<evidence type="ECO:0000313" key="2">
    <source>
        <dbReference type="Proteomes" id="UP000183417"/>
    </source>
</evidence>
<dbReference type="Gene3D" id="3.40.630.30">
    <property type="match status" value="1"/>
</dbReference>
<organism evidence="1 2">
    <name type="scientific">Delftia lacustris</name>
    <dbReference type="NCBI Taxonomy" id="558537"/>
    <lineage>
        <taxon>Bacteria</taxon>
        <taxon>Pseudomonadati</taxon>
        <taxon>Pseudomonadota</taxon>
        <taxon>Betaproteobacteria</taxon>
        <taxon>Burkholderiales</taxon>
        <taxon>Comamonadaceae</taxon>
        <taxon>Delftia</taxon>
    </lineage>
</organism>
<dbReference type="AlphaFoldDB" id="A0A1H3KC43"/>
<dbReference type="RefSeq" id="WP_074921394.1">
    <property type="nucleotide sequence ID" value="NZ_CP141274.1"/>
</dbReference>
<proteinExistence type="predicted"/>
<reference evidence="1 2" key="1">
    <citation type="submission" date="2016-10" db="EMBL/GenBank/DDBJ databases">
        <authorList>
            <person name="de Groot N.N."/>
        </authorList>
    </citation>
    <scope>NUCLEOTIDE SEQUENCE [LARGE SCALE GENOMIC DNA]</scope>
    <source>
        <strain evidence="1 2">LMG 24775</strain>
    </source>
</reference>
<dbReference type="Pfam" id="PF04339">
    <property type="entry name" value="FemAB_like"/>
    <property type="match status" value="1"/>
</dbReference>